<dbReference type="GO" id="GO:0030014">
    <property type="term" value="C:CCR4-NOT complex"/>
    <property type="evidence" value="ECO:0007669"/>
    <property type="project" value="InterPro"/>
</dbReference>
<feature type="region of interest" description="Disordered" evidence="2">
    <location>
        <begin position="91"/>
        <end position="110"/>
    </location>
</feature>
<dbReference type="GO" id="GO:0006402">
    <property type="term" value="P:mRNA catabolic process"/>
    <property type="evidence" value="ECO:0007669"/>
    <property type="project" value="TreeGrafter"/>
</dbReference>
<feature type="compositionally biased region" description="Polar residues" evidence="2">
    <location>
        <begin position="240"/>
        <end position="249"/>
    </location>
</feature>
<evidence type="ECO:0000313" key="3">
    <source>
        <dbReference type="EMBL" id="KAF3325889.1"/>
    </source>
</evidence>
<proteinExistence type="inferred from homology"/>
<comment type="similarity">
    <text evidence="1">Belongs to the CNOT10 family.</text>
</comment>
<dbReference type="Gene3D" id="1.25.40.10">
    <property type="entry name" value="Tetratricopeptide repeat domain"/>
    <property type="match status" value="1"/>
</dbReference>
<dbReference type="InterPro" id="IPR039740">
    <property type="entry name" value="CNOT10"/>
</dbReference>
<accession>A0A833VJF3</accession>
<keyword evidence="4" id="KW-1185">Reference proteome</keyword>
<feature type="region of interest" description="Disordered" evidence="2">
    <location>
        <begin position="560"/>
        <end position="589"/>
    </location>
</feature>
<dbReference type="OrthoDB" id="25157at2759"/>
<dbReference type="PANTHER" id="PTHR12979">
    <property type="entry name" value="CCR4-NOT TRANSCRIPTION COMPLEX SUBUNIT 10"/>
    <property type="match status" value="1"/>
</dbReference>
<dbReference type="PANTHER" id="PTHR12979:SF5">
    <property type="entry name" value="CCR4-NOT TRANSCRIPTION COMPLEX SUBUNIT 10"/>
    <property type="match status" value="1"/>
</dbReference>
<reference evidence="3" key="1">
    <citation type="submission" date="2020-01" db="EMBL/GenBank/DDBJ databases">
        <title>Genome sequence of Kobresia littledalei, the first chromosome-level genome in the family Cyperaceae.</title>
        <authorList>
            <person name="Qu G."/>
        </authorList>
    </citation>
    <scope>NUCLEOTIDE SEQUENCE</scope>
    <source>
        <strain evidence="3">C.B.Clarke</strain>
        <tissue evidence="3">Leaf</tissue>
    </source>
</reference>
<feature type="region of interest" description="Disordered" evidence="2">
    <location>
        <begin position="216"/>
        <end position="249"/>
    </location>
</feature>
<dbReference type="InterPro" id="IPR011990">
    <property type="entry name" value="TPR-like_helical_dom_sf"/>
</dbReference>
<dbReference type="SUPFAM" id="SSF48452">
    <property type="entry name" value="TPR-like"/>
    <property type="match status" value="2"/>
</dbReference>
<dbReference type="EMBL" id="SWLB01000019">
    <property type="protein sequence ID" value="KAF3325889.1"/>
    <property type="molecule type" value="Genomic_DNA"/>
</dbReference>
<feature type="compositionally biased region" description="Basic and acidic residues" evidence="2">
    <location>
        <begin position="91"/>
        <end position="102"/>
    </location>
</feature>
<protein>
    <submittedName>
        <fullName evidence="3">CCR4-NOT transcription complex subunit 10-like isoform X1</fullName>
    </submittedName>
</protein>
<dbReference type="GO" id="GO:0017148">
    <property type="term" value="P:negative regulation of translation"/>
    <property type="evidence" value="ECO:0007669"/>
    <property type="project" value="TreeGrafter"/>
</dbReference>
<comment type="caution">
    <text evidence="3">The sequence shown here is derived from an EMBL/GenBank/DDBJ whole genome shotgun (WGS) entry which is preliminary data.</text>
</comment>
<organism evidence="3 4">
    <name type="scientific">Carex littledalei</name>
    <dbReference type="NCBI Taxonomy" id="544730"/>
    <lineage>
        <taxon>Eukaryota</taxon>
        <taxon>Viridiplantae</taxon>
        <taxon>Streptophyta</taxon>
        <taxon>Embryophyta</taxon>
        <taxon>Tracheophyta</taxon>
        <taxon>Spermatophyta</taxon>
        <taxon>Magnoliopsida</taxon>
        <taxon>Liliopsida</taxon>
        <taxon>Poales</taxon>
        <taxon>Cyperaceae</taxon>
        <taxon>Cyperoideae</taxon>
        <taxon>Cariceae</taxon>
        <taxon>Carex</taxon>
        <taxon>Carex subgen. Euthyceras</taxon>
    </lineage>
</organism>
<evidence type="ECO:0000256" key="2">
    <source>
        <dbReference type="SAM" id="MobiDB-lite"/>
    </source>
</evidence>
<dbReference type="AlphaFoldDB" id="A0A833VJF3"/>
<sequence length="827" mass="90413">MEGRDSSPSPGDEESLSATAALAKEAAVLFQNRRFSECIDVLKQLLQKKEDDPKVLHNIAVSEYFSESSSDPIDPRKLLGILEKTKEKCEELARSSKEKGDSTSRAGGGARGSSILLNQLSASSGGLIVYGDESDTTIPNLNTALVLYHLHEYPSALAILEKLYETIDDIDETTALNVCFLLLDIAFTIQDAKRAADVIQYLEKSFGISTVTNQTDNGTVVQPQPANPPKPSVKNITAPLDTSSSDPSALQNAISMDDPTLHARNLTDEEYENLYSTLDTGRLFLTDHFSKTPTDLVSIATHTDLKVKLQLFKVRLLLLTRNLKVAKRELKQAMNMARGRDSSTELLLKSQLEYARGNHRKAVKLLSLPPGNRTDPAAAAMFYNNLGCILHQQGSHHTASMLFCKALKESTALHSKPLKLNLFSQEKSCLISYNLGLQHLISGKPLLAARCFREAVPFFCNRPLFWLRFAECSLLALEMGLLAESSCGKEGISVSVAGSGRWRQLVINGCEGKKLKKIDGLELISLPRAREYLVNAMLLMQVAESEAMLAIPPDDVVSDQSQARASGQKNTTSGGTDSKAATPTSGSGQVGSGNGVAIGGSNLNATLLSSVVSYVKICENENLKIKQALFADLAYVDLCLKNPLRALKFARSLIQLPGCSRKYMFLGHVYAAEALCLLNRLKEATELLSIYIERENNVVLPFSEEDELELWVLEREKERDGDGDETVVDKVVTKQMSESKHFSCPVLKPEEGRAMLYVNLSVVAAMQGDMDQAATFVKQASGSLPENPRVVLASVYIDLLKGNAVDALTKLRQCRNVRFQSCGSVTV</sequence>
<dbReference type="Proteomes" id="UP000623129">
    <property type="component" value="Unassembled WGS sequence"/>
</dbReference>
<dbReference type="InterPro" id="IPR019734">
    <property type="entry name" value="TPR_rpt"/>
</dbReference>
<evidence type="ECO:0000313" key="4">
    <source>
        <dbReference type="Proteomes" id="UP000623129"/>
    </source>
</evidence>
<feature type="compositionally biased region" description="Polar residues" evidence="2">
    <location>
        <begin position="560"/>
        <end position="584"/>
    </location>
</feature>
<evidence type="ECO:0000256" key="1">
    <source>
        <dbReference type="ARBA" id="ARBA00010080"/>
    </source>
</evidence>
<dbReference type="SMART" id="SM00028">
    <property type="entry name" value="TPR"/>
    <property type="match status" value="4"/>
</dbReference>
<name>A0A833VJF3_9POAL</name>
<gene>
    <name evidence="3" type="ORF">FCM35_KLT08969</name>
</gene>